<keyword evidence="2" id="KW-0934">Plastid</keyword>
<evidence type="ECO:0000256" key="3">
    <source>
        <dbReference type="SAM" id="MobiDB-lite"/>
    </source>
</evidence>
<dbReference type="EMBL" id="LUHQ01000005">
    <property type="protein sequence ID" value="OAO90136.1"/>
    <property type="molecule type" value="Genomic_DNA"/>
</dbReference>
<dbReference type="GO" id="GO:0009536">
    <property type="term" value="C:plastid"/>
    <property type="evidence" value="ECO:0007669"/>
    <property type="project" value="UniProtKB-SubCell"/>
</dbReference>
<accession>A0A178U8H8</accession>
<organism evidence="5 6">
    <name type="scientific">Arabidopsis thaliana</name>
    <name type="common">Mouse-ear cress</name>
    <dbReference type="NCBI Taxonomy" id="3702"/>
    <lineage>
        <taxon>Eukaryota</taxon>
        <taxon>Viridiplantae</taxon>
        <taxon>Streptophyta</taxon>
        <taxon>Embryophyta</taxon>
        <taxon>Tracheophyta</taxon>
        <taxon>Spermatophyta</taxon>
        <taxon>Magnoliopsida</taxon>
        <taxon>eudicotyledons</taxon>
        <taxon>Gunneridae</taxon>
        <taxon>Pentapetalae</taxon>
        <taxon>rosids</taxon>
        <taxon>malvids</taxon>
        <taxon>Brassicales</taxon>
        <taxon>Brassicaceae</taxon>
        <taxon>Camelineae</taxon>
        <taxon>Arabidopsis</taxon>
    </lineage>
</organism>
<evidence type="ECO:0000313" key="6">
    <source>
        <dbReference type="Proteomes" id="UP000078284"/>
    </source>
</evidence>
<keyword evidence="4" id="KW-0812">Transmembrane</keyword>
<keyword evidence="4" id="KW-1133">Transmembrane helix</keyword>
<comment type="caution">
    <text evidence="5">The sequence shown here is derived from an EMBL/GenBank/DDBJ whole genome shotgun (WGS) entry which is preliminary data.</text>
</comment>
<feature type="region of interest" description="Disordered" evidence="3">
    <location>
        <begin position="66"/>
        <end position="88"/>
    </location>
</feature>
<keyword evidence="4" id="KW-0472">Membrane</keyword>
<proteinExistence type="predicted"/>
<feature type="transmembrane region" description="Helical" evidence="4">
    <location>
        <begin position="255"/>
        <end position="275"/>
    </location>
</feature>
<name>A0A178U8H8_ARATH</name>
<sequence>MLRLIVNYPLIPKISHRVCSNSSSKLGSYYDSSSIIKYGGISDVVGKKQELFLSVSVKAVEDKGNNGGGSMSFSGQSWDPSSEIEVPSDQRPVNEYSSLKEGMLYSWGELGPSEFFIRLGGLWLVTFTVLGVPVAAASFNPSREPLRFVLAAGTGTLFLVSLIVLRIYLGWSYVGDRLLSAVIPYEESGWYDGQMWVKPPEFPITELVVNVPQIEELSNWLIAVPLHLCFQVLARDRLLGSYKVKPVIKMLKQTLIGTGALLVSAFVLFVFATPVEDFFKTTLGSTENQPEVSISRTSNKFNIRKEQLLRLPVDVVTDDDLAAAAAEAADGRPVYCRDRYYRALAGGQYCKWEDLVK</sequence>
<feature type="transmembrane region" description="Helical" evidence="4">
    <location>
        <begin position="148"/>
        <end position="169"/>
    </location>
</feature>
<dbReference type="Pfam" id="PF06799">
    <property type="entry name" value="CGLD27-like"/>
    <property type="match status" value="1"/>
</dbReference>
<protein>
    <submittedName>
        <fullName evidence="5">CGLD27</fullName>
    </submittedName>
</protein>
<dbReference type="AlphaFoldDB" id="A0A178U8H8"/>
<evidence type="ECO:0000256" key="2">
    <source>
        <dbReference type="ARBA" id="ARBA00022640"/>
    </source>
</evidence>
<evidence type="ECO:0000256" key="4">
    <source>
        <dbReference type="SAM" id="Phobius"/>
    </source>
</evidence>
<comment type="subcellular location">
    <subcellularLocation>
        <location evidence="1">Plastid</location>
    </subcellularLocation>
</comment>
<gene>
    <name evidence="5" type="ordered locus">AXX17_At5g67450</name>
</gene>
<dbReference type="InterPro" id="IPR009631">
    <property type="entry name" value="CGLD27-like"/>
</dbReference>
<reference evidence="6" key="1">
    <citation type="journal article" date="2016" name="Proc. Natl. Acad. Sci. U.S.A.">
        <title>Chromosome-level assembly of Arabidopsis thaliana Ler reveals the extent of translocation and inversion polymorphisms.</title>
        <authorList>
            <person name="Zapata L."/>
            <person name="Ding J."/>
            <person name="Willing E.M."/>
            <person name="Hartwig B."/>
            <person name="Bezdan D."/>
            <person name="Jiao W.B."/>
            <person name="Patel V."/>
            <person name="Velikkakam James G."/>
            <person name="Koornneef M."/>
            <person name="Ossowski S."/>
            <person name="Schneeberger K."/>
        </authorList>
    </citation>
    <scope>NUCLEOTIDE SEQUENCE [LARGE SCALE GENOMIC DNA]</scope>
    <source>
        <strain evidence="6">cv. Landsberg erecta</strain>
    </source>
</reference>
<dbReference type="PANTHER" id="PTHR34214">
    <property type="match status" value="1"/>
</dbReference>
<feature type="transmembrane region" description="Helical" evidence="4">
    <location>
        <begin position="115"/>
        <end position="136"/>
    </location>
</feature>
<evidence type="ECO:0000256" key="1">
    <source>
        <dbReference type="ARBA" id="ARBA00004474"/>
    </source>
</evidence>
<dbReference type="PANTHER" id="PTHR34214:SF3">
    <property type="entry name" value="PROTEIN CONSERVED IN THE GREEN LINEAGE AND DIATOMS 27, CHLOROPLASTIC"/>
    <property type="match status" value="1"/>
</dbReference>
<dbReference type="Proteomes" id="UP000078284">
    <property type="component" value="Chromosome 5"/>
</dbReference>
<dbReference type="ExpressionAtlas" id="A0A178U8H8">
    <property type="expression patterns" value="baseline and differential"/>
</dbReference>
<evidence type="ECO:0000313" key="5">
    <source>
        <dbReference type="EMBL" id="OAO90136.1"/>
    </source>
</evidence>